<dbReference type="EMBL" id="JBHSKT010000002">
    <property type="protein sequence ID" value="MFC5269900.1"/>
    <property type="molecule type" value="Genomic_DNA"/>
</dbReference>
<name>A0ABW0EAV8_9BACT</name>
<evidence type="ECO:0000256" key="1">
    <source>
        <dbReference type="SAM" id="SignalP"/>
    </source>
</evidence>
<proteinExistence type="predicted"/>
<organism evidence="3 4">
    <name type="scientific">Adhaeribacter terreus</name>
    <dbReference type="NCBI Taxonomy" id="529703"/>
    <lineage>
        <taxon>Bacteria</taxon>
        <taxon>Pseudomonadati</taxon>
        <taxon>Bacteroidota</taxon>
        <taxon>Cytophagia</taxon>
        <taxon>Cytophagales</taxon>
        <taxon>Hymenobacteraceae</taxon>
        <taxon>Adhaeribacter</taxon>
    </lineage>
</organism>
<gene>
    <name evidence="3" type="ORF">ACFPIB_04710</name>
</gene>
<dbReference type="InterPro" id="IPR036908">
    <property type="entry name" value="RlpA-like_sf"/>
</dbReference>
<feature type="domain" description="3D" evidence="2">
    <location>
        <begin position="151"/>
        <end position="212"/>
    </location>
</feature>
<keyword evidence="1" id="KW-0732">Signal</keyword>
<sequence>MPSRFLILIVLVLVQAKAFPQTSPGAFDLAPPANPSALRKLNLWATYYFVHQFKSGGNIPIVYRNGKPSGLYADACDFCEASLQGSAYVTDAEGNVSVVKFAKTGKRTFVNCRTCTKFSDSNAAASWGKALWIKSTGFSGGLNRYKLIPFRSVAVDRKVIPYGTVLYIPQFQGQPIALPNGQTLTHDGYFFAADRGGLVKKNQIDLFTGTHSTNPFPEIIRSDNNQTFEAYIVKDKAIINALKAAHRK</sequence>
<evidence type="ECO:0000313" key="3">
    <source>
        <dbReference type="EMBL" id="MFC5269900.1"/>
    </source>
</evidence>
<dbReference type="Gene3D" id="2.40.40.10">
    <property type="entry name" value="RlpA-like domain"/>
    <property type="match status" value="1"/>
</dbReference>
<reference evidence="4" key="1">
    <citation type="journal article" date="2019" name="Int. J. Syst. Evol. Microbiol.">
        <title>The Global Catalogue of Microorganisms (GCM) 10K type strain sequencing project: providing services to taxonomists for standard genome sequencing and annotation.</title>
        <authorList>
            <consortium name="The Broad Institute Genomics Platform"/>
            <consortium name="The Broad Institute Genome Sequencing Center for Infectious Disease"/>
            <person name="Wu L."/>
            <person name="Ma J."/>
        </authorList>
    </citation>
    <scope>NUCLEOTIDE SEQUENCE [LARGE SCALE GENOMIC DNA]</scope>
    <source>
        <strain evidence="4">KACC 12602</strain>
    </source>
</reference>
<dbReference type="InterPro" id="IPR010611">
    <property type="entry name" value="3D_dom"/>
</dbReference>
<protein>
    <submittedName>
        <fullName evidence="3">3D domain-containing protein</fullName>
    </submittedName>
</protein>
<evidence type="ECO:0000259" key="2">
    <source>
        <dbReference type="Pfam" id="PF06725"/>
    </source>
</evidence>
<dbReference type="Proteomes" id="UP001596161">
    <property type="component" value="Unassembled WGS sequence"/>
</dbReference>
<evidence type="ECO:0000313" key="4">
    <source>
        <dbReference type="Proteomes" id="UP001596161"/>
    </source>
</evidence>
<dbReference type="Pfam" id="PF06725">
    <property type="entry name" value="3D"/>
    <property type="match status" value="1"/>
</dbReference>
<comment type="caution">
    <text evidence="3">The sequence shown here is derived from an EMBL/GenBank/DDBJ whole genome shotgun (WGS) entry which is preliminary data.</text>
</comment>
<dbReference type="CDD" id="cd22785">
    <property type="entry name" value="DPBB_MltA-like"/>
    <property type="match status" value="1"/>
</dbReference>
<accession>A0ABW0EAV8</accession>
<dbReference type="SUPFAM" id="SSF50685">
    <property type="entry name" value="Barwin-like endoglucanases"/>
    <property type="match status" value="1"/>
</dbReference>
<feature type="chain" id="PRO_5046085477" evidence="1">
    <location>
        <begin position="19"/>
        <end position="248"/>
    </location>
</feature>
<dbReference type="RefSeq" id="WP_378016280.1">
    <property type="nucleotide sequence ID" value="NZ_JBHSKT010000002.1"/>
</dbReference>
<keyword evidence="4" id="KW-1185">Reference proteome</keyword>
<feature type="signal peptide" evidence="1">
    <location>
        <begin position="1"/>
        <end position="18"/>
    </location>
</feature>